<dbReference type="GO" id="GO:0016020">
    <property type="term" value="C:membrane"/>
    <property type="evidence" value="ECO:0007669"/>
    <property type="project" value="TreeGrafter"/>
</dbReference>
<proteinExistence type="predicted"/>
<sequence length="585" mass="61773">MGGAGERALSYCRLPNDYQELTTSFDITPSNASRVWIPDLVERIARHLPPNELPCTLRLVDKATAALFSGPHHTTVRLSQPVPHHFFARVWGKPSAMRSLTMSQRQQLLLRTAASGMTTNLEVLVSSAKHITVNSEAMEAAASAGHLPTCLRLRQAGCPWGDALQEAAGAGHLAVCEGLLAAGCPWSWGALVLAFRAGRLDVAEGLSKHLPHPPGFMVRSEELLAAAHGCDLAALQSFLDLWQALPVPRLSGLTLSFIGRRYLCLLIPTAAGSPTPDWQAKVEWLEGLGYQKTASACHAAAACPDAAARLAWLRGRGYPVDGGTAVRVCAAGDVAALRYLLAEGVRPTEEAATEAAAGGHLAALQALHAAGCPVSPLDVACAAAEGGHLAAVAWAVEAFGAAATLHTPLFASAALSGNVQMLAWLRERGCPWDEQAVTNAAEAGDGKALAWLAERGCPMPAQGEAYVRAARNGDLQTLACLRRLGCPWGSTGEVFGLCLDARCPLAALRWLAAEGCPVDWRVAAERARARWDRKAGEGAQVLAWLEEQRRLGQGCRAAGSEAPGRRRPWGRLLAVLGCGAAPLVK</sequence>
<dbReference type="PANTHER" id="PTHR12393">
    <property type="entry name" value="SPHINGOMYELIN PHOSPHODIESTERASE RELATED"/>
    <property type="match status" value="1"/>
</dbReference>
<name>A0A150GDN6_GONPE</name>
<dbReference type="GO" id="GO:0005783">
    <property type="term" value="C:endoplasmic reticulum"/>
    <property type="evidence" value="ECO:0007669"/>
    <property type="project" value="TreeGrafter"/>
</dbReference>
<protein>
    <recommendedName>
        <fullName evidence="3">Ankyrin repeat domain-containing protein</fullName>
    </recommendedName>
</protein>
<dbReference type="Gene3D" id="1.25.40.20">
    <property type="entry name" value="Ankyrin repeat-containing domain"/>
    <property type="match status" value="1"/>
</dbReference>
<dbReference type="GO" id="GO:0004620">
    <property type="term" value="F:phospholipase activity"/>
    <property type="evidence" value="ECO:0007669"/>
    <property type="project" value="TreeGrafter"/>
</dbReference>
<dbReference type="InterPro" id="IPR036770">
    <property type="entry name" value="Ankyrin_rpt-contain_sf"/>
</dbReference>
<gene>
    <name evidence="1" type="ORF">GPECTOR_31g308</name>
</gene>
<dbReference type="GO" id="GO:0071944">
    <property type="term" value="C:cell periphery"/>
    <property type="evidence" value="ECO:0007669"/>
    <property type="project" value="TreeGrafter"/>
</dbReference>
<dbReference type="GO" id="GO:0030149">
    <property type="term" value="P:sphingolipid catabolic process"/>
    <property type="evidence" value="ECO:0007669"/>
    <property type="project" value="TreeGrafter"/>
</dbReference>
<accession>A0A150GDN6</accession>
<evidence type="ECO:0008006" key="3">
    <source>
        <dbReference type="Google" id="ProtNLM"/>
    </source>
</evidence>
<dbReference type="SUPFAM" id="SSF140860">
    <property type="entry name" value="Pseudo ankyrin repeat-like"/>
    <property type="match status" value="2"/>
</dbReference>
<organism evidence="1 2">
    <name type="scientific">Gonium pectorale</name>
    <name type="common">Green alga</name>
    <dbReference type="NCBI Taxonomy" id="33097"/>
    <lineage>
        <taxon>Eukaryota</taxon>
        <taxon>Viridiplantae</taxon>
        <taxon>Chlorophyta</taxon>
        <taxon>core chlorophytes</taxon>
        <taxon>Chlorophyceae</taxon>
        <taxon>CS clade</taxon>
        <taxon>Chlamydomonadales</taxon>
        <taxon>Volvocaceae</taxon>
        <taxon>Gonium</taxon>
    </lineage>
</organism>
<dbReference type="GO" id="GO:0046513">
    <property type="term" value="P:ceramide biosynthetic process"/>
    <property type="evidence" value="ECO:0007669"/>
    <property type="project" value="TreeGrafter"/>
</dbReference>
<dbReference type="Proteomes" id="UP000075714">
    <property type="component" value="Unassembled WGS sequence"/>
</dbReference>
<dbReference type="EMBL" id="LSYV01000032">
    <property type="protein sequence ID" value="KXZ47946.1"/>
    <property type="molecule type" value="Genomic_DNA"/>
</dbReference>
<dbReference type="PANTHER" id="PTHR12393:SF6">
    <property type="entry name" value="SPHINGOMYELIN PHOSPHODIESTERASE 2"/>
    <property type="match status" value="1"/>
</dbReference>
<reference evidence="2" key="1">
    <citation type="journal article" date="2016" name="Nat. Commun.">
        <title>The Gonium pectorale genome demonstrates co-option of cell cycle regulation during the evolution of multicellularity.</title>
        <authorList>
            <person name="Hanschen E.R."/>
            <person name="Marriage T.N."/>
            <person name="Ferris P.J."/>
            <person name="Hamaji T."/>
            <person name="Toyoda A."/>
            <person name="Fujiyama A."/>
            <person name="Neme R."/>
            <person name="Noguchi H."/>
            <person name="Minakuchi Y."/>
            <person name="Suzuki M."/>
            <person name="Kawai-Toyooka H."/>
            <person name="Smith D.R."/>
            <person name="Sparks H."/>
            <person name="Anderson J."/>
            <person name="Bakaric R."/>
            <person name="Luria V."/>
            <person name="Karger A."/>
            <person name="Kirschner M.W."/>
            <person name="Durand P.M."/>
            <person name="Michod R.E."/>
            <person name="Nozaki H."/>
            <person name="Olson B.J."/>
        </authorList>
    </citation>
    <scope>NUCLEOTIDE SEQUENCE [LARGE SCALE GENOMIC DNA]</scope>
    <source>
        <strain evidence="2">NIES-2863</strain>
    </source>
</reference>
<comment type="caution">
    <text evidence="1">The sequence shown here is derived from an EMBL/GenBank/DDBJ whole genome shotgun (WGS) entry which is preliminary data.</text>
</comment>
<keyword evidence="2" id="KW-1185">Reference proteome</keyword>
<evidence type="ECO:0000313" key="2">
    <source>
        <dbReference type="Proteomes" id="UP000075714"/>
    </source>
</evidence>
<dbReference type="STRING" id="33097.A0A150GDN6"/>
<evidence type="ECO:0000313" key="1">
    <source>
        <dbReference type="EMBL" id="KXZ47946.1"/>
    </source>
</evidence>
<dbReference type="AlphaFoldDB" id="A0A150GDN6"/>